<reference evidence="8 9" key="1">
    <citation type="submission" date="2019-03" db="EMBL/GenBank/DDBJ databases">
        <title>Deep subsurface shale carbon reservoir microbial communities from Ohio and West Virginia, USA.</title>
        <authorList>
            <person name="Wrighton K."/>
        </authorList>
    </citation>
    <scope>NUCLEOTIDE SEQUENCE [LARGE SCALE GENOMIC DNA]</scope>
    <source>
        <strain evidence="8 9">UTICA-S4D12</strain>
    </source>
</reference>
<dbReference type="GO" id="GO:0007155">
    <property type="term" value="P:cell adhesion"/>
    <property type="evidence" value="ECO:0007669"/>
    <property type="project" value="InterPro"/>
</dbReference>
<dbReference type="GO" id="GO:0009421">
    <property type="term" value="C:bacterial-type flagellum filament cap"/>
    <property type="evidence" value="ECO:0007669"/>
    <property type="project" value="InterPro"/>
</dbReference>
<keyword evidence="3 5" id="KW-0175">Coiled coil</keyword>
<dbReference type="InterPro" id="IPR040026">
    <property type="entry name" value="FliD"/>
</dbReference>
<dbReference type="EMBL" id="SOAA01000030">
    <property type="protein sequence ID" value="TDS27004.1"/>
    <property type="molecule type" value="Genomic_DNA"/>
</dbReference>
<name>A0A4R7E222_9FIRM</name>
<feature type="coiled-coil region" evidence="5">
    <location>
        <begin position="506"/>
        <end position="551"/>
    </location>
</feature>
<evidence type="ECO:0000256" key="2">
    <source>
        <dbReference type="ARBA" id="ARBA00011255"/>
    </source>
</evidence>
<comment type="function">
    <text evidence="5">Required for morphogenesis and for the elongation of the flagellar filament by facilitating polymerization of the flagellin monomers at the tip of growing filament. Forms a capping structure, which prevents flagellin subunits (transported through the central channel of the flagellum) from leaking out without polymerization at the distal end.</text>
</comment>
<dbReference type="GO" id="GO:0071973">
    <property type="term" value="P:bacterial-type flagellum-dependent cell motility"/>
    <property type="evidence" value="ECO:0007669"/>
    <property type="project" value="TreeGrafter"/>
</dbReference>
<evidence type="ECO:0000259" key="6">
    <source>
        <dbReference type="Pfam" id="PF02465"/>
    </source>
</evidence>
<dbReference type="Pfam" id="PF07195">
    <property type="entry name" value="FliD_C"/>
    <property type="match status" value="1"/>
</dbReference>
<keyword evidence="4 5" id="KW-0975">Bacterial flagellum</keyword>
<dbReference type="Proteomes" id="UP000295758">
    <property type="component" value="Unassembled WGS sequence"/>
</dbReference>
<evidence type="ECO:0000256" key="3">
    <source>
        <dbReference type="ARBA" id="ARBA00023054"/>
    </source>
</evidence>
<evidence type="ECO:0000259" key="7">
    <source>
        <dbReference type="Pfam" id="PF07195"/>
    </source>
</evidence>
<accession>A0A4R7E222</accession>
<keyword evidence="5" id="KW-0964">Secreted</keyword>
<keyword evidence="8" id="KW-0969">Cilium</keyword>
<dbReference type="GO" id="GO:0009424">
    <property type="term" value="C:bacterial-type flagellum hook"/>
    <property type="evidence" value="ECO:0007669"/>
    <property type="project" value="UniProtKB-UniRule"/>
</dbReference>
<feature type="domain" description="Flagellar hook-associated protein 2 N-terminal" evidence="6">
    <location>
        <begin position="11"/>
        <end position="107"/>
    </location>
</feature>
<evidence type="ECO:0000256" key="4">
    <source>
        <dbReference type="ARBA" id="ARBA00023143"/>
    </source>
</evidence>
<proteinExistence type="inferred from homology"/>
<evidence type="ECO:0000256" key="5">
    <source>
        <dbReference type="RuleBase" id="RU362066"/>
    </source>
</evidence>
<gene>
    <name evidence="8" type="ORF">BY453_13012</name>
</gene>
<comment type="subunit">
    <text evidence="2 5">Homopentamer.</text>
</comment>
<comment type="subcellular location">
    <subcellularLocation>
        <location evidence="5">Secreted</location>
    </subcellularLocation>
    <subcellularLocation>
        <location evidence="5">Bacterial flagellum</location>
    </subcellularLocation>
</comment>
<dbReference type="RefSeq" id="WP_133618381.1">
    <property type="nucleotide sequence ID" value="NZ_SOAA01000030.1"/>
</dbReference>
<protein>
    <recommendedName>
        <fullName evidence="5">Flagellar hook-associated protein 2</fullName>
        <shortName evidence="5">HAP2</shortName>
    </recommendedName>
    <alternativeName>
        <fullName evidence="5">Flagellar cap protein</fullName>
    </alternativeName>
</protein>
<dbReference type="Pfam" id="PF07196">
    <property type="entry name" value="Flagellin_IN"/>
    <property type="match status" value="1"/>
</dbReference>
<evidence type="ECO:0000256" key="1">
    <source>
        <dbReference type="ARBA" id="ARBA00009764"/>
    </source>
</evidence>
<comment type="similarity">
    <text evidence="1 5">Belongs to the FliD family.</text>
</comment>
<dbReference type="PANTHER" id="PTHR30288">
    <property type="entry name" value="FLAGELLAR CAP/ASSEMBLY PROTEIN FLID"/>
    <property type="match status" value="1"/>
</dbReference>
<evidence type="ECO:0000313" key="9">
    <source>
        <dbReference type="Proteomes" id="UP000295758"/>
    </source>
</evidence>
<dbReference type="Pfam" id="PF02465">
    <property type="entry name" value="FliD_N"/>
    <property type="match status" value="1"/>
</dbReference>
<keyword evidence="8" id="KW-0282">Flagellum</keyword>
<organism evidence="8 9">
    <name type="scientific">Halanaerobium congolense</name>
    <dbReference type="NCBI Taxonomy" id="54121"/>
    <lineage>
        <taxon>Bacteria</taxon>
        <taxon>Bacillati</taxon>
        <taxon>Bacillota</taxon>
        <taxon>Clostridia</taxon>
        <taxon>Halanaerobiales</taxon>
        <taxon>Halanaerobiaceae</taxon>
        <taxon>Halanaerobium</taxon>
    </lineage>
</organism>
<dbReference type="PANTHER" id="PTHR30288:SF0">
    <property type="entry name" value="FLAGELLAR HOOK-ASSOCIATED PROTEIN 2"/>
    <property type="match status" value="1"/>
</dbReference>
<dbReference type="InterPro" id="IPR010809">
    <property type="entry name" value="FliD_C"/>
</dbReference>
<dbReference type="AlphaFoldDB" id="A0A4R7E222"/>
<feature type="domain" description="Flagellar hook-associated protein 2 C-terminal" evidence="7">
    <location>
        <begin position="320"/>
        <end position="550"/>
    </location>
</feature>
<evidence type="ECO:0000313" key="8">
    <source>
        <dbReference type="EMBL" id="TDS27004.1"/>
    </source>
</evidence>
<dbReference type="InterPro" id="IPR010810">
    <property type="entry name" value="Flagellin_hook_IN_motif"/>
</dbReference>
<dbReference type="InterPro" id="IPR003481">
    <property type="entry name" value="FliD_N"/>
</dbReference>
<keyword evidence="8" id="KW-0966">Cell projection</keyword>
<comment type="caution">
    <text evidence="8">The sequence shown here is derived from an EMBL/GenBank/DDBJ whole genome shotgun (WGS) entry which is preliminary data.</text>
</comment>
<dbReference type="GO" id="GO:0005576">
    <property type="term" value="C:extracellular region"/>
    <property type="evidence" value="ECO:0007669"/>
    <property type="project" value="UniProtKB-SubCell"/>
</dbReference>
<sequence length="571" mass="62130">MSDLSLGGLATGMDTDSIINQLVQLEQRPIINYQQEISELEQTKGAWRDVNSRLDRLEDRTTDLKFAATYNSRSSSSSNSDVVTATATSDADEANYSVTVNSVATSQRIAGDRLDDSATAINELARFTSIAAENNIQVNGADITINETDTLSDISNKINDADAGVNASIVDNHLVLESTETGEKNEIALVDDNDLFKSLGILQTGDNDKTLSSNLFEVKDAGTALGLTGSFQIDIEGGTGSGEITIDETMSLNDINNQINDLDGDFSAEVNETPEGKFSLLITSAATNSNIKLSNTGVDNNVLSDLAFGNRSYKDELQTAEDANIDINGITGITSSSNTFSEAVDGMTFNLNPEAEINSTATVSVTKDTGKATKAVQGFVDQYNSVMSFIDGKTDYDSEEDKGAILQGDSKAMRLQMRLRELVTSRVKENGDYQSLYSIGIEVDRDGVMSIDNSKFEEALENSPEEVANLFKAESESEGYDGMAVRMDSYLDQLMQSNTGLIPRRLDLYDNQIEGLNDDIEDVQRQVEMTRERYVEQFAAMEEAISEMQSQQSWMMSQLQGMGGSTLSSMM</sequence>